<proteinExistence type="predicted"/>
<name>A0A2P2R2T4_RHIMU</name>
<keyword evidence="1" id="KW-0812">Transmembrane</keyword>
<keyword evidence="1" id="KW-0472">Membrane</keyword>
<sequence>MGKGAHLVWCFFFSTVTTLLLLFIEYFHWFIFPICQFYNPWLNLVIF</sequence>
<keyword evidence="1" id="KW-1133">Transmembrane helix</keyword>
<feature type="transmembrane region" description="Helical" evidence="1">
    <location>
        <begin position="7"/>
        <end position="32"/>
    </location>
</feature>
<accession>A0A2P2R2T4</accession>
<protein>
    <submittedName>
        <fullName evidence="2">Uncharacterized protein</fullName>
    </submittedName>
</protein>
<evidence type="ECO:0000256" key="1">
    <source>
        <dbReference type="SAM" id="Phobius"/>
    </source>
</evidence>
<dbReference type="AlphaFoldDB" id="A0A2P2R2T4"/>
<organism evidence="2">
    <name type="scientific">Rhizophora mucronata</name>
    <name type="common">Asiatic mangrove</name>
    <dbReference type="NCBI Taxonomy" id="61149"/>
    <lineage>
        <taxon>Eukaryota</taxon>
        <taxon>Viridiplantae</taxon>
        <taxon>Streptophyta</taxon>
        <taxon>Embryophyta</taxon>
        <taxon>Tracheophyta</taxon>
        <taxon>Spermatophyta</taxon>
        <taxon>Magnoliopsida</taxon>
        <taxon>eudicotyledons</taxon>
        <taxon>Gunneridae</taxon>
        <taxon>Pentapetalae</taxon>
        <taxon>rosids</taxon>
        <taxon>fabids</taxon>
        <taxon>Malpighiales</taxon>
        <taxon>Rhizophoraceae</taxon>
        <taxon>Rhizophora</taxon>
    </lineage>
</organism>
<reference evidence="2" key="1">
    <citation type="submission" date="2018-02" db="EMBL/GenBank/DDBJ databases">
        <title>Rhizophora mucronata_Transcriptome.</title>
        <authorList>
            <person name="Meera S.P."/>
            <person name="Sreeshan A."/>
            <person name="Augustine A."/>
        </authorList>
    </citation>
    <scope>NUCLEOTIDE SEQUENCE</scope>
    <source>
        <tissue evidence="2">Leaf</tissue>
    </source>
</reference>
<dbReference type="EMBL" id="GGEC01093069">
    <property type="protein sequence ID" value="MBX73553.1"/>
    <property type="molecule type" value="Transcribed_RNA"/>
</dbReference>
<evidence type="ECO:0000313" key="2">
    <source>
        <dbReference type="EMBL" id="MBX73553.1"/>
    </source>
</evidence>